<accession>A0A7J0DZB5</accession>
<evidence type="ECO:0000259" key="1">
    <source>
        <dbReference type="Pfam" id="PF13966"/>
    </source>
</evidence>
<evidence type="ECO:0000313" key="3">
    <source>
        <dbReference type="Proteomes" id="UP000585474"/>
    </source>
</evidence>
<comment type="caution">
    <text evidence="2">The sequence shown here is derived from an EMBL/GenBank/DDBJ whole genome shotgun (WGS) entry which is preliminary data.</text>
</comment>
<name>A0A7J0DZB5_9ERIC</name>
<keyword evidence="3" id="KW-1185">Reference proteome</keyword>
<dbReference type="Proteomes" id="UP000585474">
    <property type="component" value="Unassembled WGS sequence"/>
</dbReference>
<feature type="domain" description="Reverse transcriptase zinc-binding" evidence="1">
    <location>
        <begin position="418"/>
        <end position="502"/>
    </location>
</feature>
<evidence type="ECO:0000313" key="2">
    <source>
        <dbReference type="EMBL" id="GFS45868.1"/>
    </source>
</evidence>
<reference evidence="3" key="1">
    <citation type="submission" date="2019-07" db="EMBL/GenBank/DDBJ databases">
        <title>De Novo Assembly of kiwifruit Actinidia rufa.</title>
        <authorList>
            <person name="Sugita-Konishi S."/>
            <person name="Sato K."/>
            <person name="Mori E."/>
            <person name="Abe Y."/>
            <person name="Kisaki G."/>
            <person name="Hamano K."/>
            <person name="Suezawa K."/>
            <person name="Otani M."/>
            <person name="Fukuda T."/>
            <person name="Manabe T."/>
            <person name="Gomi K."/>
            <person name="Tabuchi M."/>
            <person name="Akimitsu K."/>
            <person name="Kataoka I."/>
        </authorList>
    </citation>
    <scope>NUCLEOTIDE SEQUENCE [LARGE SCALE GENOMIC DNA]</scope>
    <source>
        <strain evidence="3">cv. Fuchu</strain>
    </source>
</reference>
<dbReference type="PANTHER" id="PTHR36617:SF16">
    <property type="entry name" value="OS04G0516500 PROTEIN"/>
    <property type="match status" value="1"/>
</dbReference>
<dbReference type="Pfam" id="PF13966">
    <property type="entry name" value="zf-RVT"/>
    <property type="match status" value="1"/>
</dbReference>
<proteinExistence type="predicted"/>
<sequence length="690" mass="78790">MDVRQYCLPRVVSDHKPMFLAGGGMQRGPAPFRFENMWLQVEGFKVLVRKWWEGYVVQGSPSYCLARKLRWLKEDLKRWNREVFGRIEARLGILIEELKALEAKEHLPGLSDDEKDHWVELKAEIGRLLLAEETSKRQKSHATWLADGDRNTAFFHRMANVHRRFNHIGKIGVNGIIHEGQDGLASGIVGFYERLYKETEQWRPRVDGLWLPSLNSEEVDRLSSGNASGISLVAWRVLCLPKKGGGLGVRDLGLFNKALLGKWIWRFARGEDKMWCRVIRSKYGTARGDWRTKDVTHAHGIGLWKGIMQVWGDFCPQVSFQLGNGGRTRFWHDEWCIQMPLRDRFPDLFVLASYQEAFVIDCWSSSPAGGAWAPVFRKGAQDWELEAFEEFFRLIQEVQPRTQEVDKWRWKRQGKGYFTVASFYQSLTGSGDTNFPWKGVWVNRVPFEVCFFGWIAAKGAILTIDNLRRRRMVVTKWCYMCKGNTETTDHLLIHCQAASELWSLVLSIFGVQWVMPGSVRELFACWSQGLLYEIIAGLQTVDADVASSSSGPPGISTTKSVTELLSDVAQVAGVNDPMVNQANTLDGDDALEMQDKLIGQNEECCSYTSSNRESWGRCSSLGSNDEPPSDCTLAYSNHEVHYWRDNEQLARSGSLPVWVKTGVWKVANGVFMVEECSEGRKKVQNFRKWE</sequence>
<dbReference type="PANTHER" id="PTHR36617">
    <property type="entry name" value="PROTEIN, PUTATIVE-RELATED"/>
    <property type="match status" value="1"/>
</dbReference>
<protein>
    <recommendedName>
        <fullName evidence="1">Reverse transcriptase zinc-binding domain-containing protein</fullName>
    </recommendedName>
</protein>
<dbReference type="EMBL" id="BJWL01000455">
    <property type="protein sequence ID" value="GFS45868.1"/>
    <property type="molecule type" value="Genomic_DNA"/>
</dbReference>
<gene>
    <name evidence="2" type="ORF">Acr_00g0098680</name>
</gene>
<dbReference type="AlphaFoldDB" id="A0A7J0DZB5"/>
<dbReference type="InterPro" id="IPR026960">
    <property type="entry name" value="RVT-Znf"/>
</dbReference>
<dbReference type="OrthoDB" id="1107223at2759"/>
<organism evidence="2 3">
    <name type="scientific">Actinidia rufa</name>
    <dbReference type="NCBI Taxonomy" id="165716"/>
    <lineage>
        <taxon>Eukaryota</taxon>
        <taxon>Viridiplantae</taxon>
        <taxon>Streptophyta</taxon>
        <taxon>Embryophyta</taxon>
        <taxon>Tracheophyta</taxon>
        <taxon>Spermatophyta</taxon>
        <taxon>Magnoliopsida</taxon>
        <taxon>eudicotyledons</taxon>
        <taxon>Gunneridae</taxon>
        <taxon>Pentapetalae</taxon>
        <taxon>asterids</taxon>
        <taxon>Ericales</taxon>
        <taxon>Actinidiaceae</taxon>
        <taxon>Actinidia</taxon>
    </lineage>
</organism>